<feature type="coiled-coil region" evidence="1">
    <location>
        <begin position="110"/>
        <end position="144"/>
    </location>
</feature>
<feature type="region of interest" description="Disordered" evidence="2">
    <location>
        <begin position="253"/>
        <end position="275"/>
    </location>
</feature>
<dbReference type="Gene3D" id="3.30.710.10">
    <property type="entry name" value="Potassium Channel Kv1.1, Chain A"/>
    <property type="match status" value="1"/>
</dbReference>
<evidence type="ECO:0000313" key="5">
    <source>
        <dbReference type="Proteomes" id="UP000269721"/>
    </source>
</evidence>
<dbReference type="PANTHER" id="PTHR14499">
    <property type="entry name" value="POTASSIUM CHANNEL TETRAMERIZATION DOMAIN-CONTAINING"/>
    <property type="match status" value="1"/>
</dbReference>
<evidence type="ECO:0000256" key="1">
    <source>
        <dbReference type="SAM" id="Coils"/>
    </source>
</evidence>
<accession>A0A4P9WPW9</accession>
<dbReference type="Proteomes" id="UP000269721">
    <property type="component" value="Unassembled WGS sequence"/>
</dbReference>
<dbReference type="GO" id="GO:0051260">
    <property type="term" value="P:protein homooligomerization"/>
    <property type="evidence" value="ECO:0007669"/>
    <property type="project" value="InterPro"/>
</dbReference>
<proteinExistence type="predicted"/>
<reference evidence="5" key="1">
    <citation type="journal article" date="2018" name="Nat. Microbiol.">
        <title>Leveraging single-cell genomics to expand the fungal tree of life.</title>
        <authorList>
            <person name="Ahrendt S.R."/>
            <person name="Quandt C.A."/>
            <person name="Ciobanu D."/>
            <person name="Clum A."/>
            <person name="Salamov A."/>
            <person name="Andreopoulos B."/>
            <person name="Cheng J.F."/>
            <person name="Woyke T."/>
            <person name="Pelin A."/>
            <person name="Henrissat B."/>
            <person name="Reynolds N.K."/>
            <person name="Benny G.L."/>
            <person name="Smith M.E."/>
            <person name="James T.Y."/>
            <person name="Grigoriev I.V."/>
        </authorList>
    </citation>
    <scope>NUCLEOTIDE SEQUENCE [LARGE SCALE GENOMIC DNA]</scope>
</reference>
<dbReference type="PANTHER" id="PTHR14499:SF136">
    <property type="entry name" value="GH08630P"/>
    <property type="match status" value="1"/>
</dbReference>
<keyword evidence="1" id="KW-0175">Coiled coil</keyword>
<name>A0A4P9WPW9_9FUNG</name>
<dbReference type="EMBL" id="KZ994292">
    <property type="protein sequence ID" value="RKO93310.1"/>
    <property type="molecule type" value="Genomic_DNA"/>
</dbReference>
<evidence type="ECO:0000256" key="2">
    <source>
        <dbReference type="SAM" id="MobiDB-lite"/>
    </source>
</evidence>
<evidence type="ECO:0000313" key="4">
    <source>
        <dbReference type="EMBL" id="RKO93310.1"/>
    </source>
</evidence>
<dbReference type="InterPro" id="IPR003131">
    <property type="entry name" value="T1-type_BTB"/>
</dbReference>
<evidence type="ECO:0000259" key="3">
    <source>
        <dbReference type="Pfam" id="PF02214"/>
    </source>
</evidence>
<protein>
    <recommendedName>
        <fullName evidence="3">Potassium channel tetramerisation-type BTB domain-containing protein</fullName>
    </recommendedName>
</protein>
<feature type="domain" description="Potassium channel tetramerisation-type BTB" evidence="3">
    <location>
        <begin position="159"/>
        <end position="249"/>
    </location>
</feature>
<keyword evidence="5" id="KW-1185">Reference proteome</keyword>
<gene>
    <name evidence="4" type="ORF">BDK51DRAFT_39771</name>
</gene>
<dbReference type="OrthoDB" id="2414723at2759"/>
<dbReference type="AlphaFoldDB" id="A0A4P9WPW9"/>
<organism evidence="4 5">
    <name type="scientific">Blyttiomyces helicus</name>
    <dbReference type="NCBI Taxonomy" id="388810"/>
    <lineage>
        <taxon>Eukaryota</taxon>
        <taxon>Fungi</taxon>
        <taxon>Fungi incertae sedis</taxon>
        <taxon>Chytridiomycota</taxon>
        <taxon>Chytridiomycota incertae sedis</taxon>
        <taxon>Chytridiomycetes</taxon>
        <taxon>Chytridiomycetes incertae sedis</taxon>
        <taxon>Blyttiomyces</taxon>
    </lineage>
</organism>
<dbReference type="CDD" id="cd18316">
    <property type="entry name" value="BTB_POZ_KCTD-like"/>
    <property type="match status" value="1"/>
</dbReference>
<dbReference type="Pfam" id="PF02214">
    <property type="entry name" value="BTB_2"/>
    <property type="match status" value="1"/>
</dbReference>
<sequence>MRSNRRPVDNGEKDEGMRCPVNSNFHRGQLSDDGHLQAVVGLTGGILFIAPIEDKSESNAPTLKDAAESLQLHIVNFEAATESSERQNAVTRSELLKLAELTSKTMLSLADAARAEFDEVNRARKQLEVDRTQLEADLLQLERLGGQMPVLERKKAEKVTFNFRGKCYGTSIDTLCSGEDNFFTCLLGGKWVAKSDEGDGAIFIDRDGTAFRQIQNYLRDGHNASFPDEVNTPTSIAKDAAFFGLPDLATRAREERRARAQSDSQSLTHPPDEYY</sequence>
<dbReference type="SUPFAM" id="SSF54695">
    <property type="entry name" value="POZ domain"/>
    <property type="match status" value="1"/>
</dbReference>
<dbReference type="InterPro" id="IPR011333">
    <property type="entry name" value="SKP1/BTB/POZ_sf"/>
</dbReference>